<evidence type="ECO:0000256" key="8">
    <source>
        <dbReference type="ARBA" id="ARBA00022840"/>
    </source>
</evidence>
<evidence type="ECO:0000256" key="5">
    <source>
        <dbReference type="ARBA" id="ARBA00022432"/>
    </source>
</evidence>
<dbReference type="GO" id="GO:0005524">
    <property type="term" value="F:ATP binding"/>
    <property type="evidence" value="ECO:0007669"/>
    <property type="project" value="UniProtKB-KW"/>
</dbReference>
<evidence type="ECO:0000313" key="11">
    <source>
        <dbReference type="EMBL" id="QSL67024.1"/>
    </source>
</evidence>
<dbReference type="GO" id="GO:0006094">
    <property type="term" value="P:gluconeogenesis"/>
    <property type="evidence" value="ECO:0007669"/>
    <property type="project" value="UniProtKB-UniPathway"/>
</dbReference>
<evidence type="ECO:0000256" key="3">
    <source>
        <dbReference type="ARBA" id="ARBA00012363"/>
    </source>
</evidence>
<comment type="pathway">
    <text evidence="1">Carbohydrate biosynthesis; gluconeogenesis.</text>
</comment>
<dbReference type="HAMAP" id="MF_00453">
    <property type="entry name" value="PEPCK_ATP"/>
    <property type="match status" value="1"/>
</dbReference>
<dbReference type="AlphaFoldDB" id="A0A899G367"/>
<dbReference type="OrthoDB" id="184182at2759"/>
<name>A0A899G367_9ASCO</name>
<dbReference type="Gene3D" id="3.40.449.10">
    <property type="entry name" value="Phosphoenolpyruvate Carboxykinase, domain 1"/>
    <property type="match status" value="1"/>
</dbReference>
<gene>
    <name evidence="11" type="ORF">MERGE_001411</name>
</gene>
<dbReference type="EC" id="4.1.1.49" evidence="3"/>
<organism evidence="11 12">
    <name type="scientific">Pneumocystis wakefieldiae</name>
    <dbReference type="NCBI Taxonomy" id="38082"/>
    <lineage>
        <taxon>Eukaryota</taxon>
        <taxon>Fungi</taxon>
        <taxon>Dikarya</taxon>
        <taxon>Ascomycota</taxon>
        <taxon>Taphrinomycotina</taxon>
        <taxon>Pneumocystomycetes</taxon>
        <taxon>Pneumocystaceae</taxon>
        <taxon>Pneumocystis</taxon>
    </lineage>
</organism>
<dbReference type="Pfam" id="PF01293">
    <property type="entry name" value="PEPCK_ATP"/>
    <property type="match status" value="1"/>
</dbReference>
<evidence type="ECO:0000256" key="7">
    <source>
        <dbReference type="ARBA" id="ARBA00022793"/>
    </source>
</evidence>
<evidence type="ECO:0000256" key="9">
    <source>
        <dbReference type="ARBA" id="ARBA00023239"/>
    </source>
</evidence>
<keyword evidence="9" id="KW-0456">Lyase</keyword>
<dbReference type="Gene3D" id="3.90.228.20">
    <property type="match status" value="1"/>
</dbReference>
<dbReference type="InterPro" id="IPR001272">
    <property type="entry name" value="PEP_carboxykinase_ATP"/>
</dbReference>
<dbReference type="NCBIfam" id="NF006821">
    <property type="entry name" value="PRK09344.1-3"/>
    <property type="match status" value="1"/>
</dbReference>
<protein>
    <recommendedName>
        <fullName evidence="4">Phosphoenolpyruvate carboxykinase (ATP)</fullName>
        <ecNumber evidence="3">4.1.1.49</ecNumber>
    </recommendedName>
</protein>
<keyword evidence="8" id="KW-0067">ATP-binding</keyword>
<accession>A0A899G367</accession>
<dbReference type="PANTHER" id="PTHR30031">
    <property type="entry name" value="PHOSPHOENOLPYRUVATE CARBOXYKINASE ATP"/>
    <property type="match status" value="1"/>
</dbReference>
<dbReference type="InterPro" id="IPR015994">
    <property type="entry name" value="PEPCK_ATP_CS"/>
</dbReference>
<evidence type="ECO:0000256" key="4">
    <source>
        <dbReference type="ARBA" id="ARBA00021932"/>
    </source>
</evidence>
<keyword evidence="5" id="KW-0312">Gluconeogenesis</keyword>
<dbReference type="GO" id="GO:0005829">
    <property type="term" value="C:cytosol"/>
    <property type="evidence" value="ECO:0007669"/>
    <property type="project" value="TreeGrafter"/>
</dbReference>
<keyword evidence="6" id="KW-0547">Nucleotide-binding</keyword>
<keyword evidence="12" id="KW-1185">Reference proteome</keyword>
<dbReference type="Gene3D" id="2.170.8.10">
    <property type="entry name" value="Phosphoenolpyruvate Carboxykinase, domain 2"/>
    <property type="match status" value="1"/>
</dbReference>
<dbReference type="InterPro" id="IPR013035">
    <property type="entry name" value="PEP_carboxykinase_C"/>
</dbReference>
<sequence>MNMCSIKENFKIQKELMETVHIDYSKVSVQYNPSVASLYEDALIYESSSAITSTGALAAFSGEKTGRSPKDKRIVDHPQSNEKVWWGPVNSKISHTVWLINRERAVDYLNTLKRIYVLDGYAGADKRYRIKVRVICARPYHCLFMKNMLIDQTEESDFSQKPDFVIYNAGSFPANRYTAGMTSRTSVAINLEDREMIILGTEYAGEMKKGILTVMFYLQPVLYDVLPLHSSANEGKNGDVSLFFGLSGTGKTTLSADASRYLIGDDEHCWSDTGVFNIEGGCYAKCVNLSQEKEPEIFDAIRFGSVLENVIFDPITRVVDFCNISITENTRCAYPIEYIPNAKIPSISSGHPKNIILLTCDANAILPPVSKLTNDQVIYNFISGYTSKISGTEDGITEPQPAFSACFGEPFLVLHPMEYAIMLSEKIKRYNADAWLINTGWIGQPFSKGGERCPLKYTRIILDAIHSGELANAEYQNFPVFNLQIPKHIEGIPSEILNPSESWKGTKEEFYENLYKLAELFIKNFEKYKDMATKNVLDAGPAINCLD</sequence>
<dbReference type="SUPFAM" id="SSF53795">
    <property type="entry name" value="PEP carboxykinase-like"/>
    <property type="match status" value="1"/>
</dbReference>
<dbReference type="InterPro" id="IPR008210">
    <property type="entry name" value="PEP_carboxykinase_N"/>
</dbReference>
<dbReference type="UniPathway" id="UPA00138"/>
<evidence type="ECO:0000256" key="6">
    <source>
        <dbReference type="ARBA" id="ARBA00022741"/>
    </source>
</evidence>
<dbReference type="GO" id="GO:0004612">
    <property type="term" value="F:phosphoenolpyruvate carboxykinase (ATP) activity"/>
    <property type="evidence" value="ECO:0007669"/>
    <property type="project" value="UniProtKB-EC"/>
</dbReference>
<dbReference type="SUPFAM" id="SSF68923">
    <property type="entry name" value="PEP carboxykinase N-terminal domain"/>
    <property type="match status" value="1"/>
</dbReference>
<dbReference type="NCBIfam" id="TIGR00224">
    <property type="entry name" value="pckA"/>
    <property type="match status" value="1"/>
</dbReference>
<comment type="similarity">
    <text evidence="2">Belongs to the phosphoenolpyruvate carboxykinase (ATP) family.</text>
</comment>
<evidence type="ECO:0000313" key="12">
    <source>
        <dbReference type="Proteomes" id="UP000663699"/>
    </source>
</evidence>
<dbReference type="EMBL" id="CP054547">
    <property type="protein sequence ID" value="QSL67024.1"/>
    <property type="molecule type" value="Genomic_DNA"/>
</dbReference>
<evidence type="ECO:0000256" key="1">
    <source>
        <dbReference type="ARBA" id="ARBA00004742"/>
    </source>
</evidence>
<dbReference type="PROSITE" id="PS00532">
    <property type="entry name" value="PEPCK_ATP"/>
    <property type="match status" value="1"/>
</dbReference>
<proteinExistence type="inferred from homology"/>
<comment type="catalytic activity">
    <reaction evidence="10">
        <text>oxaloacetate + ATP = phosphoenolpyruvate + ADP + CO2</text>
        <dbReference type="Rhea" id="RHEA:18617"/>
        <dbReference type="ChEBI" id="CHEBI:16452"/>
        <dbReference type="ChEBI" id="CHEBI:16526"/>
        <dbReference type="ChEBI" id="CHEBI:30616"/>
        <dbReference type="ChEBI" id="CHEBI:58702"/>
        <dbReference type="ChEBI" id="CHEBI:456216"/>
        <dbReference type="EC" id="4.1.1.49"/>
    </reaction>
</comment>
<dbReference type="CDD" id="cd00484">
    <property type="entry name" value="PEPCK_ATP"/>
    <property type="match status" value="1"/>
</dbReference>
<evidence type="ECO:0000256" key="2">
    <source>
        <dbReference type="ARBA" id="ARBA00006052"/>
    </source>
</evidence>
<evidence type="ECO:0000256" key="10">
    <source>
        <dbReference type="ARBA" id="ARBA00047371"/>
    </source>
</evidence>
<keyword evidence="7" id="KW-0210">Decarboxylase</keyword>
<dbReference type="PIRSF" id="PIRSF006294">
    <property type="entry name" value="PEP_crbxkin"/>
    <property type="match status" value="1"/>
</dbReference>
<dbReference type="FunFam" id="2.170.8.10:FF:000001">
    <property type="entry name" value="Phosphoenolpyruvate carboxykinase (ATP)"/>
    <property type="match status" value="1"/>
</dbReference>
<dbReference type="NCBIfam" id="NF006820">
    <property type="entry name" value="PRK09344.1-2"/>
    <property type="match status" value="1"/>
</dbReference>
<dbReference type="Proteomes" id="UP000663699">
    <property type="component" value="Chromosome 16"/>
</dbReference>
<dbReference type="PANTHER" id="PTHR30031:SF0">
    <property type="entry name" value="PHOSPHOENOLPYRUVATE CARBOXYKINASE (ATP)"/>
    <property type="match status" value="1"/>
</dbReference>
<reference evidence="11" key="1">
    <citation type="submission" date="2020-06" db="EMBL/GenBank/DDBJ databases">
        <title>Genomes of multiple members of Pneumocystis genus reveal paths to human pathogen Pneumocystis jirovecii.</title>
        <authorList>
            <person name="Cisse O.H."/>
            <person name="Ma L."/>
            <person name="Dekker J."/>
            <person name="Khil P."/>
            <person name="Jo J."/>
            <person name="Brenchley J."/>
            <person name="Blair R."/>
            <person name="Pahar B."/>
            <person name="Chabe M."/>
            <person name="Van Rompay K.A."/>
            <person name="Keesler R."/>
            <person name="Sukura A."/>
            <person name="Hirsch V."/>
            <person name="Kutty G."/>
            <person name="Liu Y."/>
            <person name="Peng L."/>
            <person name="Chen J."/>
            <person name="Song J."/>
            <person name="Weissenbacher-Lang C."/>
            <person name="Xu J."/>
            <person name="Upham N.S."/>
            <person name="Stajich J.E."/>
            <person name="Cuomo C.A."/>
            <person name="Cushion M.T."/>
            <person name="Kovacs J.A."/>
        </authorList>
    </citation>
    <scope>NUCLEOTIDE SEQUENCE</scope>
    <source>
        <strain evidence="11">2A</strain>
    </source>
</reference>